<dbReference type="EMBL" id="BLIY01000014">
    <property type="protein sequence ID" value="GFE54279.1"/>
    <property type="molecule type" value="Genomic_DNA"/>
</dbReference>
<name>A0A9W5TE71_BABOV</name>
<evidence type="ECO:0000256" key="1">
    <source>
        <dbReference type="SAM" id="MobiDB-lite"/>
    </source>
</evidence>
<evidence type="ECO:0000313" key="2">
    <source>
        <dbReference type="EMBL" id="GFE54279.1"/>
    </source>
</evidence>
<reference evidence="2" key="1">
    <citation type="submission" date="2019-12" db="EMBL/GenBank/DDBJ databases">
        <title>Genome sequence of Babesia ovis.</title>
        <authorList>
            <person name="Yamagishi J."/>
            <person name="Sevinc F."/>
            <person name="Xuan X."/>
        </authorList>
    </citation>
    <scope>NUCLEOTIDE SEQUENCE</scope>
    <source>
        <strain evidence="2">Selcuk</strain>
    </source>
</reference>
<accession>A0A9W5TE71</accession>
<dbReference type="Proteomes" id="UP001057455">
    <property type="component" value="Unassembled WGS sequence"/>
</dbReference>
<feature type="region of interest" description="Disordered" evidence="1">
    <location>
        <begin position="50"/>
        <end position="75"/>
    </location>
</feature>
<comment type="caution">
    <text evidence="2">The sequence shown here is derived from an EMBL/GenBank/DDBJ whole genome shotgun (WGS) entry which is preliminary data.</text>
</comment>
<proteinExistence type="predicted"/>
<organism evidence="2 3">
    <name type="scientific">Babesia ovis</name>
    <dbReference type="NCBI Taxonomy" id="5869"/>
    <lineage>
        <taxon>Eukaryota</taxon>
        <taxon>Sar</taxon>
        <taxon>Alveolata</taxon>
        <taxon>Apicomplexa</taxon>
        <taxon>Aconoidasida</taxon>
        <taxon>Piroplasmida</taxon>
        <taxon>Babesiidae</taxon>
        <taxon>Babesia</taxon>
    </lineage>
</organism>
<sequence length="170" mass="18731">MPCSTNSLIAEQCTLINRGNTRKTRRKGVYNILSEQISSLNDNDTIVIDDPVDNKGDNDAPTAARSERWGPAGGFPQKSANVTTMKSSDTNFLHLLTGDAVSDGSASTTAQSRWLSVTCFVFFVRLRQQIAQNYVMKCLGGFKYIEGNAYDNFVVATLPQIDAQKYFKST</sequence>
<evidence type="ECO:0000313" key="3">
    <source>
        <dbReference type="Proteomes" id="UP001057455"/>
    </source>
</evidence>
<gene>
    <name evidence="2" type="ORF">BaOVIS_016830</name>
</gene>
<dbReference type="OrthoDB" id="366179at2759"/>
<keyword evidence="3" id="KW-1185">Reference proteome</keyword>
<dbReference type="AlphaFoldDB" id="A0A9W5TE71"/>
<protein>
    <submittedName>
        <fullName evidence="2">Phosphoglucomutase phosphomannomutase alpha beta subunit, putative</fullName>
    </submittedName>
</protein>